<organism evidence="1 2">
    <name type="scientific">Paraburkholderia youngii</name>
    <dbReference type="NCBI Taxonomy" id="2782701"/>
    <lineage>
        <taxon>Bacteria</taxon>
        <taxon>Pseudomonadati</taxon>
        <taxon>Pseudomonadota</taxon>
        <taxon>Betaproteobacteria</taxon>
        <taxon>Burkholderiales</taxon>
        <taxon>Burkholderiaceae</taxon>
        <taxon>Paraburkholderia</taxon>
    </lineage>
</organism>
<dbReference type="InterPro" id="IPR025421">
    <property type="entry name" value="DUF4148"/>
</dbReference>
<dbReference type="Proteomes" id="UP000821598">
    <property type="component" value="Unassembled WGS sequence"/>
</dbReference>
<reference evidence="1 2" key="1">
    <citation type="submission" date="2019-08" db="EMBL/GenBank/DDBJ databases">
        <title>Paraburkholderia simonii sp. nov. and P. youngii sp. nov. Brazilian and Mexican Mimosa-associated rhizobia.</title>
        <authorList>
            <person name="Mavima L."/>
            <person name="Beukes C.W."/>
            <person name="Palmer M."/>
            <person name="De Meyer S.E."/>
            <person name="James E.K."/>
            <person name="Maluk M."/>
            <person name="Avontuur J.R."/>
            <person name="Chan W.Y."/>
            <person name="Venter S.N."/>
            <person name="Steenkamp E.T."/>
        </authorList>
    </citation>
    <scope>NUCLEOTIDE SEQUENCE [LARGE SCALE GENOMIC DNA]</scope>
    <source>
        <strain evidence="1 2">JPY454</strain>
    </source>
</reference>
<evidence type="ECO:0000313" key="1">
    <source>
        <dbReference type="EMBL" id="NVI06819.1"/>
    </source>
</evidence>
<keyword evidence="2" id="KW-1185">Reference proteome</keyword>
<dbReference type="Pfam" id="PF13663">
    <property type="entry name" value="DUF4148"/>
    <property type="match status" value="1"/>
</dbReference>
<accession>A0ABX2NQT8</accession>
<comment type="caution">
    <text evidence="1">The sequence shown here is derived from an EMBL/GenBank/DDBJ whole genome shotgun (WGS) entry which is preliminary data.</text>
</comment>
<gene>
    <name evidence="1" type="ORF">FSB64_24270</name>
</gene>
<sequence>MIPLALMAAGSLAFASRQLTPQECNSYPFKPAKGALTRADVVRELAELELVGYQPPTDNSSTDIRAYRERLIAKHATDCLPEHSTASNQETNR</sequence>
<proteinExistence type="predicted"/>
<evidence type="ECO:0000313" key="2">
    <source>
        <dbReference type="Proteomes" id="UP000821598"/>
    </source>
</evidence>
<protein>
    <submittedName>
        <fullName evidence="1">DUF4148 domain-containing protein</fullName>
    </submittedName>
</protein>
<name>A0ABX2NQT8_9BURK</name>
<dbReference type="EMBL" id="VOMC01000027">
    <property type="protein sequence ID" value="NVI06819.1"/>
    <property type="molecule type" value="Genomic_DNA"/>
</dbReference>